<feature type="region of interest" description="Disordered" evidence="1">
    <location>
        <begin position="127"/>
        <end position="215"/>
    </location>
</feature>
<keyword evidence="3" id="KW-0732">Signal</keyword>
<dbReference type="AlphaFoldDB" id="A0AAV9XRM1"/>
<comment type="caution">
    <text evidence="4">The sequence shown here is derived from an EMBL/GenBank/DDBJ whole genome shotgun (WGS) entry which is preliminary data.</text>
</comment>
<dbReference type="Proteomes" id="UP001365542">
    <property type="component" value="Unassembled WGS sequence"/>
</dbReference>
<accession>A0AAV9XRM1</accession>
<evidence type="ECO:0000256" key="3">
    <source>
        <dbReference type="SAM" id="SignalP"/>
    </source>
</evidence>
<feature type="chain" id="PRO_5043743294" evidence="3">
    <location>
        <begin position="27"/>
        <end position="259"/>
    </location>
</feature>
<feature type="transmembrane region" description="Helical" evidence="2">
    <location>
        <begin position="222"/>
        <end position="244"/>
    </location>
</feature>
<feature type="compositionally biased region" description="Low complexity" evidence="1">
    <location>
        <begin position="166"/>
        <end position="199"/>
    </location>
</feature>
<proteinExistence type="predicted"/>
<organism evidence="4 5">
    <name type="scientific">Orbilia ellipsospora</name>
    <dbReference type="NCBI Taxonomy" id="2528407"/>
    <lineage>
        <taxon>Eukaryota</taxon>
        <taxon>Fungi</taxon>
        <taxon>Dikarya</taxon>
        <taxon>Ascomycota</taxon>
        <taxon>Pezizomycotina</taxon>
        <taxon>Orbiliomycetes</taxon>
        <taxon>Orbiliales</taxon>
        <taxon>Orbiliaceae</taxon>
        <taxon>Orbilia</taxon>
    </lineage>
</organism>
<protein>
    <submittedName>
        <fullName evidence="4">Uncharacterized protein</fullName>
    </submittedName>
</protein>
<feature type="signal peptide" evidence="3">
    <location>
        <begin position="1"/>
        <end position="26"/>
    </location>
</feature>
<keyword evidence="2" id="KW-0812">Transmembrane</keyword>
<evidence type="ECO:0000313" key="4">
    <source>
        <dbReference type="EMBL" id="KAK6544745.1"/>
    </source>
</evidence>
<keyword evidence="2" id="KW-1133">Transmembrane helix</keyword>
<evidence type="ECO:0000313" key="5">
    <source>
        <dbReference type="Proteomes" id="UP001365542"/>
    </source>
</evidence>
<dbReference type="EMBL" id="JAVHJO010000001">
    <property type="protein sequence ID" value="KAK6544745.1"/>
    <property type="molecule type" value="Genomic_DNA"/>
</dbReference>
<evidence type="ECO:0000256" key="1">
    <source>
        <dbReference type="SAM" id="MobiDB-lite"/>
    </source>
</evidence>
<feature type="compositionally biased region" description="Low complexity" evidence="1">
    <location>
        <begin position="136"/>
        <end position="154"/>
    </location>
</feature>
<sequence>MVRLMRRWLFMRAVLFALNLATLVKGQGSIVAFANPDCTDQTFNQPSISVGSCVEFDPGDKSFKIPEFPGCTIGVPAILYAFDAPNCPSEAAFAFSDSTSCNTLGGGNQDVRSLVFLCDPNDPISSTISTDKAILSTPTNPTTSQTQEITTNTSPGTTSAVESKNTQSSSSPSTSQTQGSTSSQPSSSSTTASSTSPSAMPSPSPSAAPASQDGGLSKGDRITIGTTVGLGVAALIVAILAWQFPVQRNRLLHRKGTIH</sequence>
<feature type="compositionally biased region" description="Polar residues" evidence="1">
    <location>
        <begin position="155"/>
        <end position="165"/>
    </location>
</feature>
<name>A0AAV9XRM1_9PEZI</name>
<keyword evidence="2" id="KW-0472">Membrane</keyword>
<keyword evidence="5" id="KW-1185">Reference proteome</keyword>
<gene>
    <name evidence="4" type="ORF">TWF694_001431</name>
</gene>
<reference evidence="4 5" key="1">
    <citation type="submission" date="2019-10" db="EMBL/GenBank/DDBJ databases">
        <authorList>
            <person name="Palmer J.M."/>
        </authorList>
    </citation>
    <scope>NUCLEOTIDE SEQUENCE [LARGE SCALE GENOMIC DNA]</scope>
    <source>
        <strain evidence="4 5">TWF694</strain>
    </source>
</reference>
<evidence type="ECO:0000256" key="2">
    <source>
        <dbReference type="SAM" id="Phobius"/>
    </source>
</evidence>